<dbReference type="PATRIC" id="fig|1618672.3.peg.131"/>
<dbReference type="Pfam" id="PF00312">
    <property type="entry name" value="Ribosomal_S15"/>
    <property type="match status" value="1"/>
</dbReference>
<dbReference type="GO" id="GO:0003735">
    <property type="term" value="F:structural constituent of ribosome"/>
    <property type="evidence" value="ECO:0007669"/>
    <property type="project" value="InterPro"/>
</dbReference>
<dbReference type="PANTHER" id="PTHR23321:SF26">
    <property type="entry name" value="SMALL RIBOSOMAL SUBUNIT PROTEIN US15M"/>
    <property type="match status" value="1"/>
</dbReference>
<dbReference type="GO" id="GO:0005737">
    <property type="term" value="C:cytoplasm"/>
    <property type="evidence" value="ECO:0007669"/>
    <property type="project" value="UniProtKB-ARBA"/>
</dbReference>
<evidence type="ECO:0000256" key="1">
    <source>
        <dbReference type="ARBA" id="ARBA00022980"/>
    </source>
</evidence>
<proteinExistence type="inferred from homology"/>
<evidence type="ECO:0000313" key="6">
    <source>
        <dbReference type="Proteomes" id="UP000034789"/>
    </source>
</evidence>
<dbReference type="InterPro" id="IPR000589">
    <property type="entry name" value="Ribosomal_uS15"/>
</dbReference>
<comment type="similarity">
    <text evidence="4">Belongs to the universal ribosomal protein uS15 family.</text>
</comment>
<dbReference type="PANTHER" id="PTHR23321">
    <property type="entry name" value="RIBOSOMAL PROTEIN S15, BACTERIAL AND ORGANELLAR"/>
    <property type="match status" value="1"/>
</dbReference>
<evidence type="ECO:0000313" key="5">
    <source>
        <dbReference type="EMBL" id="KKW47784.1"/>
    </source>
</evidence>
<dbReference type="InterPro" id="IPR009068">
    <property type="entry name" value="uS15_NS1_RNA-bd_sf"/>
</dbReference>
<sequence length="47" mass="5619">LDKNRKDKHSRRGLLGLVADRRKHLKYLETTNKRQYSTLIKKLGLKK</sequence>
<feature type="non-terminal residue" evidence="5">
    <location>
        <position position="1"/>
    </location>
</feature>
<dbReference type="AlphaFoldDB" id="A0A0G2BPC0"/>
<keyword evidence="1 4" id="KW-0689">Ribosomal protein</keyword>
<keyword evidence="2 4" id="KW-0687">Ribonucleoprotein</keyword>
<gene>
    <name evidence="5" type="ORF">UY98_C0006G0001</name>
</gene>
<evidence type="ECO:0000256" key="2">
    <source>
        <dbReference type="ARBA" id="ARBA00023274"/>
    </source>
</evidence>
<name>A0A0G2BPC0_9BACT</name>
<comment type="caution">
    <text evidence="5">The sequence shown here is derived from an EMBL/GenBank/DDBJ whole genome shotgun (WGS) entry which is preliminary data.</text>
</comment>
<protein>
    <recommendedName>
        <fullName evidence="3">30S ribosomal protein S15</fullName>
    </recommendedName>
</protein>
<evidence type="ECO:0000256" key="4">
    <source>
        <dbReference type="RuleBase" id="RU003919"/>
    </source>
</evidence>
<dbReference type="GO" id="GO:1990904">
    <property type="term" value="C:ribonucleoprotein complex"/>
    <property type="evidence" value="ECO:0007669"/>
    <property type="project" value="UniProtKB-KW"/>
</dbReference>
<dbReference type="EMBL" id="LCSD01000006">
    <property type="protein sequence ID" value="KKW47784.1"/>
    <property type="molecule type" value="Genomic_DNA"/>
</dbReference>
<dbReference type="Gene3D" id="1.10.287.10">
    <property type="entry name" value="S15/NS1, RNA-binding"/>
    <property type="match status" value="1"/>
</dbReference>
<dbReference type="InterPro" id="IPR005290">
    <property type="entry name" value="Ribosomal_uS15_bac-type"/>
</dbReference>
<reference evidence="5 6" key="1">
    <citation type="journal article" date="2015" name="Nature">
        <title>rRNA introns, odd ribosomes, and small enigmatic genomes across a large radiation of phyla.</title>
        <authorList>
            <person name="Brown C.T."/>
            <person name="Hug L.A."/>
            <person name="Thomas B.C."/>
            <person name="Sharon I."/>
            <person name="Castelle C.J."/>
            <person name="Singh A."/>
            <person name="Wilkins M.J."/>
            <person name="Williams K.H."/>
            <person name="Banfield J.F."/>
        </authorList>
    </citation>
    <scope>NUCLEOTIDE SEQUENCE [LARGE SCALE GENOMIC DNA]</scope>
</reference>
<evidence type="ECO:0000256" key="3">
    <source>
        <dbReference type="ARBA" id="ARBA00035313"/>
    </source>
</evidence>
<dbReference type="SUPFAM" id="SSF47060">
    <property type="entry name" value="S15/NS1 RNA-binding domain"/>
    <property type="match status" value="1"/>
</dbReference>
<organism evidence="5 6">
    <name type="scientific">Candidatus Kaiserbacteria bacterium GW2011_GWA2_58_9</name>
    <dbReference type="NCBI Taxonomy" id="1618672"/>
    <lineage>
        <taxon>Bacteria</taxon>
        <taxon>Candidatus Kaiseribacteriota</taxon>
    </lineage>
</organism>
<dbReference type="GO" id="GO:0005840">
    <property type="term" value="C:ribosome"/>
    <property type="evidence" value="ECO:0007669"/>
    <property type="project" value="UniProtKB-KW"/>
</dbReference>
<dbReference type="Proteomes" id="UP000034789">
    <property type="component" value="Unassembled WGS sequence"/>
</dbReference>
<accession>A0A0G2BPC0</accession>
<dbReference type="GO" id="GO:0006412">
    <property type="term" value="P:translation"/>
    <property type="evidence" value="ECO:0007669"/>
    <property type="project" value="InterPro"/>
</dbReference>